<dbReference type="AlphaFoldDB" id="A0A0G4EMP7"/>
<proteinExistence type="predicted"/>
<organism evidence="3 4">
    <name type="scientific">Vitrella brassicaformis (strain CCMP3155)</name>
    <dbReference type="NCBI Taxonomy" id="1169540"/>
    <lineage>
        <taxon>Eukaryota</taxon>
        <taxon>Sar</taxon>
        <taxon>Alveolata</taxon>
        <taxon>Colpodellida</taxon>
        <taxon>Vitrellaceae</taxon>
        <taxon>Vitrella</taxon>
    </lineage>
</organism>
<keyword evidence="2" id="KW-0732">Signal</keyword>
<dbReference type="OrthoDB" id="41001at2759"/>
<gene>
    <name evidence="3" type="ORF">Vbra_12496</name>
</gene>
<evidence type="ECO:0000313" key="3">
    <source>
        <dbReference type="EMBL" id="CEL98445.1"/>
    </source>
</evidence>
<feature type="chain" id="PRO_5005187335" description="NAD(P)-binding domain-containing protein" evidence="2">
    <location>
        <begin position="21"/>
        <end position="539"/>
    </location>
</feature>
<evidence type="ECO:0000256" key="1">
    <source>
        <dbReference type="SAM" id="MobiDB-lite"/>
    </source>
</evidence>
<keyword evidence="4" id="KW-1185">Reference proteome</keyword>
<evidence type="ECO:0000256" key="2">
    <source>
        <dbReference type="SAM" id="SignalP"/>
    </source>
</evidence>
<accession>A0A0G4EMP7</accession>
<name>A0A0G4EMP7_VITBC</name>
<sequence>MTMTFLVSSALLFVSSSVGALSARQEPTPSHSPLFVHHGHLSLHHPLAQSLRRSMRRAGLSQVAVWSRRERERGRDDEEGEEEGGWRLGASMDPDDPFGILEAGKPKDPTKVPESSRKVRKVVDDFEEDFKTAMGRYQQGGGISVGDSDISIGLAGDREFTKRRRDRIEYVTLVSGGLSRIKDLVQRDLEKQGFNVNVIDGSEPNTAKQNGAETVYSKLRSTQVMIICVDPSKKSKSGGGMLDLFGSGDDSTFRVDSINVEKWLANSPSLEHVILLSPLGIDRRDRGGLIGMFTDLDDKRRVEESIIQQSNKRGLDYSFVRVGKLEPLAGEMAGIRFEAGDSPSIPLDAMTTQEAAAQCLVRCVHQRVAYNATMSLASAPGKDFPQEWEWDDAFIKLDGPELYRESIQGMPVVHVVNFLKDWARLWLREGQYYKHLTTPVAIRSLPGGVRLQFNPRRPRVDDDYYEEPVSDSDWSRPQPPPNKEGGVDIVAEDWPYTRVRALRSCLGRDVTVKETSEAAIVEFLKKDVRKLKKTRGIKK</sequence>
<dbReference type="VEuPathDB" id="CryptoDB:Vbra_12496"/>
<dbReference type="EMBL" id="CDMY01000270">
    <property type="protein sequence ID" value="CEL98445.1"/>
    <property type="molecule type" value="Genomic_DNA"/>
</dbReference>
<feature type="signal peptide" evidence="2">
    <location>
        <begin position="1"/>
        <end position="20"/>
    </location>
</feature>
<evidence type="ECO:0008006" key="5">
    <source>
        <dbReference type="Google" id="ProtNLM"/>
    </source>
</evidence>
<evidence type="ECO:0000313" key="4">
    <source>
        <dbReference type="Proteomes" id="UP000041254"/>
    </source>
</evidence>
<protein>
    <recommendedName>
        <fullName evidence="5">NAD(P)-binding domain-containing protein</fullName>
    </recommendedName>
</protein>
<feature type="region of interest" description="Disordered" evidence="1">
    <location>
        <begin position="63"/>
        <end position="92"/>
    </location>
</feature>
<reference evidence="3 4" key="1">
    <citation type="submission" date="2014-11" db="EMBL/GenBank/DDBJ databases">
        <authorList>
            <person name="Zhu J."/>
            <person name="Qi W."/>
            <person name="Song R."/>
        </authorList>
    </citation>
    <scope>NUCLEOTIDE SEQUENCE [LARGE SCALE GENOMIC DNA]</scope>
</reference>
<feature type="compositionally biased region" description="Basic and acidic residues" evidence="1">
    <location>
        <begin position="67"/>
        <end position="76"/>
    </location>
</feature>
<dbReference type="Proteomes" id="UP000041254">
    <property type="component" value="Unassembled WGS sequence"/>
</dbReference>
<feature type="region of interest" description="Disordered" evidence="1">
    <location>
        <begin position="454"/>
        <end position="487"/>
    </location>
</feature>
<dbReference type="InParanoid" id="A0A0G4EMP7"/>